<keyword evidence="2" id="KW-1185">Reference proteome</keyword>
<evidence type="ECO:0000313" key="1">
    <source>
        <dbReference type="EMBL" id="KAF5874553.1"/>
    </source>
</evidence>
<dbReference type="AlphaFoldDB" id="A0A8H6AVH9"/>
<dbReference type="Proteomes" id="UP000531561">
    <property type="component" value="Unassembled WGS sequence"/>
</dbReference>
<dbReference type="EMBL" id="JABFCT010000007">
    <property type="protein sequence ID" value="KAF5874553.1"/>
    <property type="molecule type" value="Genomic_DNA"/>
</dbReference>
<accession>A0A8H6AVH9</accession>
<reference evidence="1 2" key="1">
    <citation type="journal article" date="2020" name="Phytopathology">
        <title>A high-quality genome resource of Botrytis fragariae, a new and rapidly spreading fungal pathogen causing strawberry gray mold in the U.S.A.</title>
        <authorList>
            <person name="Wu Y."/>
            <person name="Saski C.A."/>
            <person name="Schnabel G."/>
            <person name="Xiao S."/>
            <person name="Hu M."/>
        </authorList>
    </citation>
    <scope>NUCLEOTIDE SEQUENCE [LARGE SCALE GENOMIC DNA]</scope>
    <source>
        <strain evidence="1 2">BVB16</strain>
    </source>
</reference>
<dbReference type="GeneID" id="59258657"/>
<protein>
    <submittedName>
        <fullName evidence="1">Uncharacterized protein</fullName>
    </submittedName>
</protein>
<dbReference type="RefSeq" id="XP_037193499.1">
    <property type="nucleotide sequence ID" value="XM_037334965.1"/>
</dbReference>
<comment type="caution">
    <text evidence="1">The sequence shown here is derived from an EMBL/GenBank/DDBJ whole genome shotgun (WGS) entry which is preliminary data.</text>
</comment>
<gene>
    <name evidence="1" type="ORF">Bfra_004564</name>
</gene>
<sequence length="169" mass="19664">MKFNSVRAEIVEHLQPQYNRIVDASRVLVASIEKEKGSGRALDPEPPRGFFRTFEAARLVILLEKCAVALRRDQDAITEIAFRIDRRKLKSFPRGMMLRRRERAFELERSDLFIDAFKDLLYDLEAQFSEIKQTWRDLFKSDTHGNTMCRTEYDSDGGSLDGMIDLTVQ</sequence>
<organism evidence="1 2">
    <name type="scientific">Botrytis fragariae</name>
    <dbReference type="NCBI Taxonomy" id="1964551"/>
    <lineage>
        <taxon>Eukaryota</taxon>
        <taxon>Fungi</taxon>
        <taxon>Dikarya</taxon>
        <taxon>Ascomycota</taxon>
        <taxon>Pezizomycotina</taxon>
        <taxon>Leotiomycetes</taxon>
        <taxon>Helotiales</taxon>
        <taxon>Sclerotiniaceae</taxon>
        <taxon>Botrytis</taxon>
    </lineage>
</organism>
<proteinExistence type="predicted"/>
<evidence type="ECO:0000313" key="2">
    <source>
        <dbReference type="Proteomes" id="UP000531561"/>
    </source>
</evidence>
<name>A0A8H6AVH9_9HELO</name>
<dbReference type="OrthoDB" id="62952at2759"/>